<dbReference type="Pfam" id="PF00528">
    <property type="entry name" value="BPD_transp_1"/>
    <property type="match status" value="1"/>
</dbReference>
<keyword evidence="9" id="KW-0614">Plasmid</keyword>
<feature type="transmembrane region" description="Helical" evidence="7">
    <location>
        <begin position="161"/>
        <end position="182"/>
    </location>
</feature>
<dbReference type="PANTHER" id="PTHR43744">
    <property type="entry name" value="ABC TRANSPORTER PERMEASE PROTEIN MG189-RELATED-RELATED"/>
    <property type="match status" value="1"/>
</dbReference>
<name>A0A060IAB6_RHIET</name>
<feature type="transmembrane region" description="Helical" evidence="7">
    <location>
        <begin position="264"/>
        <end position="282"/>
    </location>
</feature>
<feature type="domain" description="ABC transmembrane type-1" evidence="8">
    <location>
        <begin position="93"/>
        <end position="282"/>
    </location>
</feature>
<keyword evidence="6 7" id="KW-0472">Membrane</keyword>
<evidence type="ECO:0000256" key="6">
    <source>
        <dbReference type="ARBA" id="ARBA00023136"/>
    </source>
</evidence>
<protein>
    <submittedName>
        <fullName evidence="9">Sugar ABC transporter permease protein</fullName>
    </submittedName>
</protein>
<comment type="subcellular location">
    <subcellularLocation>
        <location evidence="1 7">Cell membrane</location>
        <topology evidence="1 7">Multi-pass membrane protein</topology>
    </subcellularLocation>
</comment>
<feature type="transmembrane region" description="Helical" evidence="7">
    <location>
        <begin position="203"/>
        <end position="225"/>
    </location>
</feature>
<keyword evidence="3" id="KW-1003">Cell membrane</keyword>
<feature type="transmembrane region" description="Helical" evidence="7">
    <location>
        <begin position="92"/>
        <end position="120"/>
    </location>
</feature>
<feature type="transmembrane region" description="Helical" evidence="7">
    <location>
        <begin position="127"/>
        <end position="149"/>
    </location>
</feature>
<evidence type="ECO:0000256" key="4">
    <source>
        <dbReference type="ARBA" id="ARBA00022692"/>
    </source>
</evidence>
<evidence type="ECO:0000313" key="9">
    <source>
        <dbReference type="EMBL" id="AIC30594.1"/>
    </source>
</evidence>
<evidence type="ECO:0000313" key="10">
    <source>
        <dbReference type="Proteomes" id="UP000027180"/>
    </source>
</evidence>
<evidence type="ECO:0000256" key="7">
    <source>
        <dbReference type="RuleBase" id="RU363032"/>
    </source>
</evidence>
<evidence type="ECO:0000256" key="2">
    <source>
        <dbReference type="ARBA" id="ARBA00022448"/>
    </source>
</evidence>
<dbReference type="KEGG" id="rei:IE4771_PD00039"/>
<evidence type="ECO:0000256" key="3">
    <source>
        <dbReference type="ARBA" id="ARBA00022475"/>
    </source>
</evidence>
<accession>A0A060IAB6</accession>
<sequence>MSDIALSIPQASTAQPRSATRILRTVQTVCIFIIALVIVSPLLLLVVASLKDDRFQILADMGSFRAFWVSNPTLSNYAEVGHLSGELAFGRYLINSLIILITTVCSGLIVNSMAGFVLACGSLKGRAVILSVVIALYVIPQESIIMPLVIMVSRAGMSDTFAVQIVPWVASPLYIFLFYQFFAQLPKELLEAAEVDGASFFRAYRSIFLPLSLPALATVSILMGIETWNQYLWPILVTQTDYARPIAVAIATFFGQDSIYWDRAMAASVLMMIPILGLYLAFQRWFVSSFIGSAVKG</sequence>
<dbReference type="InterPro" id="IPR000515">
    <property type="entry name" value="MetI-like"/>
</dbReference>
<keyword evidence="5 7" id="KW-1133">Transmembrane helix</keyword>
<dbReference type="PANTHER" id="PTHR43744:SF12">
    <property type="entry name" value="ABC TRANSPORTER PERMEASE PROTEIN MG189-RELATED"/>
    <property type="match status" value="1"/>
</dbReference>
<dbReference type="RefSeq" id="WP_040112006.1">
    <property type="nucleotide sequence ID" value="NZ_CP006990.1"/>
</dbReference>
<dbReference type="EMBL" id="CP006990">
    <property type="protein sequence ID" value="AIC30594.1"/>
    <property type="molecule type" value="Genomic_DNA"/>
</dbReference>
<feature type="transmembrane region" description="Helical" evidence="7">
    <location>
        <begin position="29"/>
        <end position="50"/>
    </location>
</feature>
<evidence type="ECO:0000259" key="8">
    <source>
        <dbReference type="PROSITE" id="PS50928"/>
    </source>
</evidence>
<dbReference type="OrthoDB" id="9815445at2"/>
<geneLocation type="plasmid" evidence="9 10">
    <name>pRetIE4771d</name>
</geneLocation>
<comment type="similarity">
    <text evidence="7">Belongs to the binding-protein-dependent transport system permease family.</text>
</comment>
<proteinExistence type="inferred from homology"/>
<dbReference type="GO" id="GO:0005886">
    <property type="term" value="C:plasma membrane"/>
    <property type="evidence" value="ECO:0007669"/>
    <property type="project" value="UniProtKB-SubCell"/>
</dbReference>
<reference evidence="9 10" key="1">
    <citation type="submission" date="2013-12" db="EMBL/GenBank/DDBJ databases">
        <title>Complete genome sequence of Rhizobium etli bv. mimosae IE4771.</title>
        <authorList>
            <person name="Bustos P."/>
            <person name="Santamaria R.I."/>
            <person name="Lozano L."/>
            <person name="Ormeno-Orrillo E."/>
            <person name="Rogel M.A."/>
            <person name="Romero D."/>
            <person name="Cevallos M.A."/>
            <person name="Martinez-Romero E."/>
            <person name="Gonzalez V."/>
        </authorList>
    </citation>
    <scope>NUCLEOTIDE SEQUENCE [LARGE SCALE GENOMIC DNA]</scope>
    <source>
        <strain evidence="9 10">IE4771</strain>
        <plasmid evidence="10">Plasmid pRetIE4771d</plasmid>
    </source>
</reference>
<dbReference type="InterPro" id="IPR035906">
    <property type="entry name" value="MetI-like_sf"/>
</dbReference>
<organism evidence="9 10">
    <name type="scientific">Rhizobium etli bv. mimosae str. IE4771</name>
    <dbReference type="NCBI Taxonomy" id="1432050"/>
    <lineage>
        <taxon>Bacteria</taxon>
        <taxon>Pseudomonadati</taxon>
        <taxon>Pseudomonadota</taxon>
        <taxon>Alphaproteobacteria</taxon>
        <taxon>Hyphomicrobiales</taxon>
        <taxon>Rhizobiaceae</taxon>
        <taxon>Rhizobium/Agrobacterium group</taxon>
        <taxon>Rhizobium</taxon>
    </lineage>
</organism>
<keyword evidence="4 7" id="KW-0812">Transmembrane</keyword>
<dbReference type="Proteomes" id="UP000027180">
    <property type="component" value="Plasmid pRetIE4771d"/>
</dbReference>
<dbReference type="CDD" id="cd06261">
    <property type="entry name" value="TM_PBP2"/>
    <property type="match status" value="1"/>
</dbReference>
<keyword evidence="2 7" id="KW-0813">Transport</keyword>
<dbReference type="HOGENOM" id="CLU_016047_1_1_5"/>
<dbReference type="GO" id="GO:0055085">
    <property type="term" value="P:transmembrane transport"/>
    <property type="evidence" value="ECO:0007669"/>
    <property type="project" value="InterPro"/>
</dbReference>
<dbReference type="Gene3D" id="1.10.3720.10">
    <property type="entry name" value="MetI-like"/>
    <property type="match status" value="1"/>
</dbReference>
<dbReference type="PROSITE" id="PS50928">
    <property type="entry name" value="ABC_TM1"/>
    <property type="match status" value="1"/>
</dbReference>
<gene>
    <name evidence="9" type="ORF">IE4771_PD00039</name>
</gene>
<dbReference type="SUPFAM" id="SSF161098">
    <property type="entry name" value="MetI-like"/>
    <property type="match status" value="1"/>
</dbReference>
<evidence type="ECO:0000256" key="1">
    <source>
        <dbReference type="ARBA" id="ARBA00004651"/>
    </source>
</evidence>
<evidence type="ECO:0000256" key="5">
    <source>
        <dbReference type="ARBA" id="ARBA00022989"/>
    </source>
</evidence>
<dbReference type="AlphaFoldDB" id="A0A060IAB6"/>